<evidence type="ECO:0000259" key="3">
    <source>
        <dbReference type="PROSITE" id="PS50977"/>
    </source>
</evidence>
<reference evidence="4 5" key="1">
    <citation type="submission" date="2018-06" db="EMBL/GenBank/DDBJ databases">
        <title>Genomic Encyclopedia of Type Strains, Phase IV (KMG-IV): sequencing the most valuable type-strain genomes for metagenomic binning, comparative biology and taxonomic classification.</title>
        <authorList>
            <person name="Goeker M."/>
        </authorList>
    </citation>
    <scope>NUCLEOTIDE SEQUENCE [LARGE SCALE GENOMIC DNA]</scope>
    <source>
        <strain evidence="4 5">DSM 45521</strain>
    </source>
</reference>
<dbReference type="SUPFAM" id="SSF46689">
    <property type="entry name" value="Homeodomain-like"/>
    <property type="match status" value="1"/>
</dbReference>
<dbReference type="Pfam" id="PF00440">
    <property type="entry name" value="TetR_N"/>
    <property type="match status" value="1"/>
</dbReference>
<feature type="DNA-binding region" description="H-T-H motif" evidence="2">
    <location>
        <begin position="57"/>
        <end position="76"/>
    </location>
</feature>
<evidence type="ECO:0000256" key="1">
    <source>
        <dbReference type="ARBA" id="ARBA00023125"/>
    </source>
</evidence>
<dbReference type="PANTHER" id="PTHR43479:SF11">
    <property type="entry name" value="ACREF_ENVCD OPERON REPRESSOR-RELATED"/>
    <property type="match status" value="1"/>
</dbReference>
<feature type="domain" description="HTH tetR-type" evidence="3">
    <location>
        <begin position="34"/>
        <end position="94"/>
    </location>
</feature>
<evidence type="ECO:0000313" key="5">
    <source>
        <dbReference type="Proteomes" id="UP000247591"/>
    </source>
</evidence>
<proteinExistence type="predicted"/>
<accession>A0A318RRL3</accession>
<keyword evidence="5" id="KW-1185">Reference proteome</keyword>
<keyword evidence="1 2" id="KW-0238">DNA-binding</keyword>
<dbReference type="PROSITE" id="PS50977">
    <property type="entry name" value="HTH_TETR_2"/>
    <property type="match status" value="1"/>
</dbReference>
<comment type="caution">
    <text evidence="4">The sequence shown here is derived from an EMBL/GenBank/DDBJ whole genome shotgun (WGS) entry which is preliminary data.</text>
</comment>
<name>A0A318RRL3_WILLI</name>
<protein>
    <submittedName>
        <fullName evidence="4">TetR family transcriptional regulator</fullName>
    </submittedName>
</protein>
<dbReference type="PANTHER" id="PTHR43479">
    <property type="entry name" value="ACREF/ENVCD OPERON REPRESSOR-RELATED"/>
    <property type="match status" value="1"/>
</dbReference>
<dbReference type="AlphaFoldDB" id="A0A318RRL3"/>
<evidence type="ECO:0000256" key="2">
    <source>
        <dbReference type="PROSITE-ProRule" id="PRU00335"/>
    </source>
</evidence>
<evidence type="ECO:0000313" key="4">
    <source>
        <dbReference type="EMBL" id="PYE20866.1"/>
    </source>
</evidence>
<gene>
    <name evidence="4" type="ORF">DFR67_101257</name>
</gene>
<dbReference type="EMBL" id="QJSP01000001">
    <property type="protein sequence ID" value="PYE20866.1"/>
    <property type="molecule type" value="Genomic_DNA"/>
</dbReference>
<dbReference type="InterPro" id="IPR050624">
    <property type="entry name" value="HTH-type_Tx_Regulator"/>
</dbReference>
<dbReference type="GO" id="GO:0003677">
    <property type="term" value="F:DNA binding"/>
    <property type="evidence" value="ECO:0007669"/>
    <property type="project" value="UniProtKB-UniRule"/>
</dbReference>
<dbReference type="InterPro" id="IPR001647">
    <property type="entry name" value="HTH_TetR"/>
</dbReference>
<dbReference type="Gene3D" id="1.10.357.10">
    <property type="entry name" value="Tetracycline Repressor, domain 2"/>
    <property type="match status" value="1"/>
</dbReference>
<sequence length="219" mass="23320">MLACVADHCQDVFMNTADGFGRTYGGVSQAERLVDRRERLLSAALDLVHEGGVGELTIGAVCTRAGLAKRYFYESFTSLDELLSTALQGVFDRIAEAIESVRSPGDVTPEQILEVAIDAVLTAMDDPRAARLYLESAASPALLATRDAAVDGYVDQLLGLMVADPVNDADAKLVAHLLVSGSTHVVAMWLRGALPMERDEFVLRLIDIGATAVAGLASK</sequence>
<dbReference type="InterPro" id="IPR009057">
    <property type="entry name" value="Homeodomain-like_sf"/>
</dbReference>
<dbReference type="Proteomes" id="UP000247591">
    <property type="component" value="Unassembled WGS sequence"/>
</dbReference>
<organism evidence="4 5">
    <name type="scientific">Williamsia limnetica</name>
    <dbReference type="NCBI Taxonomy" id="882452"/>
    <lineage>
        <taxon>Bacteria</taxon>
        <taxon>Bacillati</taxon>
        <taxon>Actinomycetota</taxon>
        <taxon>Actinomycetes</taxon>
        <taxon>Mycobacteriales</taxon>
        <taxon>Nocardiaceae</taxon>
        <taxon>Williamsia</taxon>
    </lineage>
</organism>